<dbReference type="Pfam" id="PF22657">
    <property type="entry name" value="SSB_1"/>
    <property type="match status" value="1"/>
</dbReference>
<dbReference type="InterPro" id="IPR012340">
    <property type="entry name" value="NA-bd_OB-fold"/>
</dbReference>
<protein>
    <recommendedName>
        <fullName evidence="1">Replication restart protein PriB</fullName>
    </recommendedName>
</protein>
<evidence type="ECO:0000313" key="3">
    <source>
        <dbReference type="Proteomes" id="UP000285575"/>
    </source>
</evidence>
<dbReference type="AlphaFoldDB" id="A0A437RFK4"/>
<accession>A0A437RFK4</accession>
<dbReference type="SUPFAM" id="SSF50249">
    <property type="entry name" value="Nucleic acid-binding proteins"/>
    <property type="match status" value="1"/>
</dbReference>
<keyword evidence="1" id="KW-0639">Primosome</keyword>
<reference evidence="2 3" key="1">
    <citation type="submission" date="2019-01" db="EMBL/GenBank/DDBJ databases">
        <authorList>
            <person name="Chen W.-M."/>
        </authorList>
    </citation>
    <scope>NUCLEOTIDE SEQUENCE [LARGE SCALE GENOMIC DNA]</scope>
    <source>
        <strain evidence="2 3">KYPY4</strain>
    </source>
</reference>
<dbReference type="GO" id="GO:0003697">
    <property type="term" value="F:single-stranded DNA binding"/>
    <property type="evidence" value="ECO:0007669"/>
    <property type="project" value="UniProtKB-UniRule"/>
</dbReference>
<dbReference type="PIRSF" id="PIRSF003135">
    <property type="entry name" value="Primosomal_n"/>
    <property type="match status" value="1"/>
</dbReference>
<sequence>MNRLLLTATLVERAALRYTPAGLPALDVGLKHESTVSEDGQARKVSMEMRAVAIGAITKALLAAELGQMALYTGFITSARSGRGLLFHITSVEAVVSDPPADPDQQN</sequence>
<gene>
    <name evidence="1 2" type="primary">priB</name>
    <name evidence="2" type="ORF">EOE66_15485</name>
</gene>
<dbReference type="EMBL" id="SACR01000004">
    <property type="protein sequence ID" value="RVU45512.1"/>
    <property type="molecule type" value="Genomic_DNA"/>
</dbReference>
<evidence type="ECO:0000313" key="2">
    <source>
        <dbReference type="EMBL" id="RVU45512.1"/>
    </source>
</evidence>
<dbReference type="InterPro" id="IPR023646">
    <property type="entry name" value="Prisomal_replication_PriB"/>
</dbReference>
<dbReference type="NCBIfam" id="TIGR04418">
    <property type="entry name" value="PriB_gamma"/>
    <property type="match status" value="1"/>
</dbReference>
<keyword evidence="3" id="KW-1185">Reference proteome</keyword>
<proteinExistence type="inferred from homology"/>
<organism evidence="2 3">
    <name type="scientific">Rubrivivax rivuli</name>
    <dbReference type="NCBI Taxonomy" id="1862385"/>
    <lineage>
        <taxon>Bacteria</taxon>
        <taxon>Pseudomonadati</taxon>
        <taxon>Pseudomonadota</taxon>
        <taxon>Betaproteobacteria</taxon>
        <taxon>Burkholderiales</taxon>
        <taxon>Sphaerotilaceae</taxon>
        <taxon>Rubrivivax</taxon>
    </lineage>
</organism>
<dbReference type="RefSeq" id="WP_128229601.1">
    <property type="nucleotide sequence ID" value="NZ_SACR01000004.1"/>
</dbReference>
<dbReference type="HAMAP" id="MF_00720">
    <property type="entry name" value="PriB"/>
    <property type="match status" value="1"/>
</dbReference>
<comment type="caution">
    <text evidence="2">The sequence shown here is derived from an EMBL/GenBank/DDBJ whole genome shotgun (WGS) entry which is preliminary data.</text>
</comment>
<keyword evidence="1" id="KW-0238">DNA-binding</keyword>
<name>A0A437RFK4_9BURK</name>
<comment type="similarity">
    <text evidence="1">Belongs to the PriB family.</text>
</comment>
<keyword evidence="1" id="KW-0235">DNA replication</keyword>
<comment type="function">
    <text evidence="1">Involved in the restart of stalled replication forks, which reloads the replicative helicase on sites other than the origin of replication; the PriA-PriB pathway is the major replication restart pathway. During primosome assembly it facilitates complex formation between PriA and DnaT on DNA; stabilizes PriA on DNA. Stimulates the DNA unwinding activity of PriA helicase.</text>
</comment>
<evidence type="ECO:0000256" key="1">
    <source>
        <dbReference type="HAMAP-Rule" id="MF_00720"/>
    </source>
</evidence>
<dbReference type="GO" id="GO:1990077">
    <property type="term" value="C:primosome complex"/>
    <property type="evidence" value="ECO:0007669"/>
    <property type="project" value="UniProtKB-UniRule"/>
</dbReference>
<dbReference type="GO" id="GO:0006269">
    <property type="term" value="P:DNA replication, synthesis of primer"/>
    <property type="evidence" value="ECO:0007669"/>
    <property type="project" value="UniProtKB-KW"/>
</dbReference>
<dbReference type="Proteomes" id="UP000285575">
    <property type="component" value="Unassembled WGS sequence"/>
</dbReference>
<dbReference type="Gene3D" id="2.40.50.140">
    <property type="entry name" value="Nucleic acid-binding proteins"/>
    <property type="match status" value="1"/>
</dbReference>
<comment type="subunit">
    <text evidence="1">Homodimer. Interacts with PriA and DnaT. Component of the replication restart primosome. Primosome assembly occurs via a 'hand-off' mechanism. PriA binds to replication forks, subsequently PriB then DnaT bind; DnaT then displaces ssDNA to generate the helicase loading substrate.</text>
</comment>
<dbReference type="OrthoDB" id="5296916at2"/>